<organism evidence="1 2">
    <name type="scientific">Molorchus minor</name>
    <dbReference type="NCBI Taxonomy" id="1323400"/>
    <lineage>
        <taxon>Eukaryota</taxon>
        <taxon>Metazoa</taxon>
        <taxon>Ecdysozoa</taxon>
        <taxon>Arthropoda</taxon>
        <taxon>Hexapoda</taxon>
        <taxon>Insecta</taxon>
        <taxon>Pterygota</taxon>
        <taxon>Neoptera</taxon>
        <taxon>Endopterygota</taxon>
        <taxon>Coleoptera</taxon>
        <taxon>Polyphaga</taxon>
        <taxon>Cucujiformia</taxon>
        <taxon>Chrysomeloidea</taxon>
        <taxon>Cerambycidae</taxon>
        <taxon>Lamiinae</taxon>
        <taxon>Monochamini</taxon>
        <taxon>Molorchus</taxon>
    </lineage>
</organism>
<gene>
    <name evidence="1" type="ORF">NQ317_011634</name>
</gene>
<sequence length="142" mass="15925">TFFKLFDILPSTAAVVAAKASVVSLVQEFERLDTDFLFPLAFFHLKAESMEKMRYYALAAAAGLISYVQDSLFIYYSAGSIKIDYQEPEGYAIIDSGRDSDSPSGLVFLNKKMTPWSPYHHDKDGTLKYVGDMLTLRKISLS</sequence>
<proteinExistence type="predicted"/>
<keyword evidence="2" id="KW-1185">Reference proteome</keyword>
<name>A0ABQ9JCD5_9CUCU</name>
<evidence type="ECO:0000313" key="2">
    <source>
        <dbReference type="Proteomes" id="UP001162164"/>
    </source>
</evidence>
<accession>A0ABQ9JCD5</accession>
<reference evidence="1" key="1">
    <citation type="journal article" date="2023" name="Insect Mol. Biol.">
        <title>Genome sequencing provides insights into the evolution of gene families encoding plant cell wall-degrading enzymes in longhorned beetles.</title>
        <authorList>
            <person name="Shin N.R."/>
            <person name="Okamura Y."/>
            <person name="Kirsch R."/>
            <person name="Pauchet Y."/>
        </authorList>
    </citation>
    <scope>NUCLEOTIDE SEQUENCE</scope>
    <source>
        <strain evidence="1">MMC_N1</strain>
    </source>
</reference>
<dbReference type="Proteomes" id="UP001162164">
    <property type="component" value="Unassembled WGS sequence"/>
</dbReference>
<evidence type="ECO:0000313" key="1">
    <source>
        <dbReference type="EMBL" id="KAJ8975293.1"/>
    </source>
</evidence>
<dbReference type="EMBL" id="JAPWTJ010000846">
    <property type="protein sequence ID" value="KAJ8975293.1"/>
    <property type="molecule type" value="Genomic_DNA"/>
</dbReference>
<feature type="non-terminal residue" evidence="1">
    <location>
        <position position="1"/>
    </location>
</feature>
<comment type="caution">
    <text evidence="1">The sequence shown here is derived from an EMBL/GenBank/DDBJ whole genome shotgun (WGS) entry which is preliminary data.</text>
</comment>
<protein>
    <submittedName>
        <fullName evidence="1">Uncharacterized protein</fullName>
    </submittedName>
</protein>